<dbReference type="InterPro" id="IPR036812">
    <property type="entry name" value="NAD(P)_OxRdtase_dom_sf"/>
</dbReference>
<reference evidence="3" key="1">
    <citation type="journal article" date="2016" name="Genome Announc.">
        <title>Draft Genome Sequences of Five Rapidly Growing Mycobacterium Species, M. thermoresistibile, M. fortuitum subsp. acetamidolyticum, M. canariasense, M. brisbanense, and M. novocastrense.</title>
        <authorList>
            <person name="Katahira K."/>
            <person name="Ogura Y."/>
            <person name="Gotoh Y."/>
            <person name="Hayashi T."/>
        </authorList>
    </citation>
    <scope>NUCLEOTIDE SEQUENCE [LARGE SCALE GENOMIC DNA]</scope>
    <source>
        <strain evidence="3">JCM15654</strain>
    </source>
</reference>
<evidence type="ECO:0000313" key="3">
    <source>
        <dbReference type="Proteomes" id="UP000069620"/>
    </source>
</evidence>
<dbReference type="PANTHER" id="PTHR42686:SF1">
    <property type="entry name" value="GH17980P-RELATED"/>
    <property type="match status" value="1"/>
</dbReference>
<organism evidence="2 3">
    <name type="scientific">Mycolicibacterium brisbanense</name>
    <dbReference type="NCBI Taxonomy" id="146020"/>
    <lineage>
        <taxon>Bacteria</taxon>
        <taxon>Bacillati</taxon>
        <taxon>Actinomycetota</taxon>
        <taxon>Actinomycetes</taxon>
        <taxon>Mycobacteriales</taxon>
        <taxon>Mycobacteriaceae</taxon>
        <taxon>Mycolicibacterium</taxon>
    </lineage>
</organism>
<keyword evidence="3" id="KW-1185">Reference proteome</keyword>
<dbReference type="GO" id="GO:0005829">
    <property type="term" value="C:cytosol"/>
    <property type="evidence" value="ECO:0007669"/>
    <property type="project" value="TreeGrafter"/>
</dbReference>
<dbReference type="InterPro" id="IPR023210">
    <property type="entry name" value="NADP_OxRdtase_dom"/>
</dbReference>
<comment type="caution">
    <text evidence="2">The sequence shown here is derived from an EMBL/GenBank/DDBJ whole genome shotgun (WGS) entry which is preliminary data.</text>
</comment>
<feature type="domain" description="NADP-dependent oxidoreductase" evidence="1">
    <location>
        <begin position="19"/>
        <end position="320"/>
    </location>
</feature>
<dbReference type="SUPFAM" id="SSF51430">
    <property type="entry name" value="NAD(P)-linked oxidoreductase"/>
    <property type="match status" value="1"/>
</dbReference>
<name>A0A100VTP1_9MYCO</name>
<dbReference type="CDD" id="cd19152">
    <property type="entry name" value="AKR_AKR15A"/>
    <property type="match status" value="1"/>
</dbReference>
<sequence length="342" mass="36680">MAHDTPVRLGRTQLTITALGFGATAIGGMYTEVADDVAHDAVAAAWSAGLRYFDAAPQYGRGNGEVRLGRGLAPYPREDYVLSSKVGRLLRADAPPHPDDFDSTGRPYDAGAPDVATVYDYSRDGVLRSIEESLTRLGTDHLDIVLVHDPDDYVDEALDTALPTLIDLRDQEVVSAIGAGMNQTAALERFARESDPDMFLLANRYTLLEQTALQSFLPLCAARGIAVVAGAVFNSGLLADAGPGARYDYDPAPADRVARAHRLSQVCQRHGVPLKAAALQFPAAHPAVAAVLTGARNRAEVMENVTLFDQPIPDDLWTDLKDEGLLIADAPTPADRSAHDNR</sequence>
<dbReference type="Gene3D" id="3.20.20.100">
    <property type="entry name" value="NADP-dependent oxidoreductase domain"/>
    <property type="match status" value="1"/>
</dbReference>
<dbReference type="EMBL" id="BCSX01000001">
    <property type="protein sequence ID" value="GAS85921.1"/>
    <property type="molecule type" value="Genomic_DNA"/>
</dbReference>
<dbReference type="OrthoDB" id="9768851at2"/>
<protein>
    <submittedName>
        <fullName evidence="2">Pyridoxal 4-dehydrogenase</fullName>
    </submittedName>
</protein>
<reference evidence="3" key="2">
    <citation type="submission" date="2016-02" db="EMBL/GenBank/DDBJ databases">
        <title>Draft genome sequence of five rapidly growing Mycobacterium species.</title>
        <authorList>
            <person name="Katahira K."/>
            <person name="Gotou Y."/>
            <person name="Iida K."/>
            <person name="Ogura Y."/>
            <person name="Hayashi T."/>
        </authorList>
    </citation>
    <scope>NUCLEOTIDE SEQUENCE [LARGE SCALE GENOMIC DNA]</scope>
    <source>
        <strain evidence="3">JCM15654</strain>
    </source>
</reference>
<gene>
    <name evidence="2" type="ORF">RMCB_0017</name>
</gene>
<dbReference type="Proteomes" id="UP000069620">
    <property type="component" value="Unassembled WGS sequence"/>
</dbReference>
<accession>A0A100VTP1</accession>
<dbReference type="GO" id="GO:0016491">
    <property type="term" value="F:oxidoreductase activity"/>
    <property type="evidence" value="ECO:0007669"/>
    <property type="project" value="InterPro"/>
</dbReference>
<dbReference type="Pfam" id="PF00248">
    <property type="entry name" value="Aldo_ket_red"/>
    <property type="match status" value="1"/>
</dbReference>
<evidence type="ECO:0000259" key="1">
    <source>
        <dbReference type="Pfam" id="PF00248"/>
    </source>
</evidence>
<dbReference type="PANTHER" id="PTHR42686">
    <property type="entry name" value="GH17980P-RELATED"/>
    <property type="match status" value="1"/>
</dbReference>
<dbReference type="STRING" id="146020.RMCB_0017"/>
<dbReference type="AlphaFoldDB" id="A0A100VTP1"/>
<evidence type="ECO:0000313" key="2">
    <source>
        <dbReference type="EMBL" id="GAS85921.1"/>
    </source>
</evidence>
<proteinExistence type="predicted"/>
<dbReference type="InterPro" id="IPR020471">
    <property type="entry name" value="AKR"/>
</dbReference>